<dbReference type="Pfam" id="PF00668">
    <property type="entry name" value="Condensation"/>
    <property type="match status" value="1"/>
</dbReference>
<dbReference type="InterPro" id="IPR001242">
    <property type="entry name" value="Condensation_dom"/>
</dbReference>
<dbReference type="PANTHER" id="PTHR45527:SF14">
    <property type="entry name" value="PLIPASTATIN SYNTHASE SUBUNIT B"/>
    <property type="match status" value="1"/>
</dbReference>
<dbReference type="SUPFAM" id="SSF47336">
    <property type="entry name" value="ACP-like"/>
    <property type="match status" value="1"/>
</dbReference>
<dbReference type="CDD" id="cd17643">
    <property type="entry name" value="A_NRPS_Cytc1-like"/>
    <property type="match status" value="1"/>
</dbReference>
<dbReference type="FunFam" id="3.30.300.30:FF:000010">
    <property type="entry name" value="Enterobactin synthetase component F"/>
    <property type="match status" value="1"/>
</dbReference>
<dbReference type="NCBIfam" id="TIGR01733">
    <property type="entry name" value="AA-adenyl-dom"/>
    <property type="match status" value="1"/>
</dbReference>
<dbReference type="InterPro" id="IPR000873">
    <property type="entry name" value="AMP-dep_synth/lig_dom"/>
</dbReference>
<evidence type="ECO:0000313" key="5">
    <source>
        <dbReference type="EMBL" id="MBB1062176.1"/>
    </source>
</evidence>
<dbReference type="Pfam" id="PF00550">
    <property type="entry name" value="PP-binding"/>
    <property type="match status" value="1"/>
</dbReference>
<gene>
    <name evidence="5" type="ORF">H4F98_16525</name>
</gene>
<dbReference type="FunFam" id="2.30.38.10:FF:000001">
    <property type="entry name" value="Non-ribosomal peptide synthetase PvdI"/>
    <property type="match status" value="1"/>
</dbReference>
<evidence type="ECO:0000256" key="1">
    <source>
        <dbReference type="ARBA" id="ARBA00001957"/>
    </source>
</evidence>
<dbReference type="InterPro" id="IPR006162">
    <property type="entry name" value="Ppantetheine_attach_site"/>
</dbReference>
<dbReference type="InterPro" id="IPR009081">
    <property type="entry name" value="PP-bd_ACP"/>
</dbReference>
<dbReference type="PANTHER" id="PTHR45527">
    <property type="entry name" value="NONRIBOSOMAL PEPTIDE SYNTHETASE"/>
    <property type="match status" value="1"/>
</dbReference>
<dbReference type="PROSITE" id="PS00012">
    <property type="entry name" value="PHOSPHOPANTETHEINE"/>
    <property type="match status" value="1"/>
</dbReference>
<dbReference type="FunFam" id="3.40.50.980:FF:000001">
    <property type="entry name" value="Non-ribosomal peptide synthetase"/>
    <property type="match status" value="1"/>
</dbReference>
<dbReference type="Gene3D" id="3.40.50.980">
    <property type="match status" value="2"/>
</dbReference>
<dbReference type="GO" id="GO:0072330">
    <property type="term" value="P:monocarboxylic acid biosynthetic process"/>
    <property type="evidence" value="ECO:0007669"/>
    <property type="project" value="UniProtKB-ARBA"/>
</dbReference>
<dbReference type="Gene3D" id="2.30.38.10">
    <property type="entry name" value="Luciferase, Domain 3"/>
    <property type="match status" value="1"/>
</dbReference>
<dbReference type="InterPro" id="IPR023213">
    <property type="entry name" value="CAT-like_dom_sf"/>
</dbReference>
<dbReference type="FunFam" id="1.10.1200.10:FF:000016">
    <property type="entry name" value="Non-ribosomal peptide synthase"/>
    <property type="match status" value="1"/>
</dbReference>
<dbReference type="Gene3D" id="3.30.300.30">
    <property type="match status" value="1"/>
</dbReference>
<evidence type="ECO:0000256" key="2">
    <source>
        <dbReference type="ARBA" id="ARBA00022450"/>
    </source>
</evidence>
<comment type="caution">
    <text evidence="5">The sequence shown here is derived from an EMBL/GenBank/DDBJ whole genome shotgun (WGS) entry which is preliminary data.</text>
</comment>
<dbReference type="GO" id="GO:0005829">
    <property type="term" value="C:cytosol"/>
    <property type="evidence" value="ECO:0007669"/>
    <property type="project" value="TreeGrafter"/>
</dbReference>
<dbReference type="GO" id="GO:0043041">
    <property type="term" value="P:amino acid activation for nonribosomal peptide biosynthetic process"/>
    <property type="evidence" value="ECO:0007669"/>
    <property type="project" value="TreeGrafter"/>
</dbReference>
<dbReference type="PROSITE" id="PS50075">
    <property type="entry name" value="CARRIER"/>
    <property type="match status" value="1"/>
</dbReference>
<dbReference type="GO" id="GO:0044550">
    <property type="term" value="P:secondary metabolite biosynthetic process"/>
    <property type="evidence" value="ECO:0007669"/>
    <property type="project" value="UniProtKB-ARBA"/>
</dbReference>
<dbReference type="RefSeq" id="WP_182688926.1">
    <property type="nucleotide sequence ID" value="NZ_JACHTF010000031.1"/>
</dbReference>
<dbReference type="PROSITE" id="PS00455">
    <property type="entry name" value="AMP_BINDING"/>
    <property type="match status" value="1"/>
</dbReference>
<dbReference type="InterPro" id="IPR036736">
    <property type="entry name" value="ACP-like_sf"/>
</dbReference>
<dbReference type="Pfam" id="PF13193">
    <property type="entry name" value="AMP-binding_C"/>
    <property type="match status" value="1"/>
</dbReference>
<organism evidence="5 6">
    <name type="scientific">Marilutibacter spongiae</name>
    <dbReference type="NCBI Taxonomy" id="2025720"/>
    <lineage>
        <taxon>Bacteria</taxon>
        <taxon>Pseudomonadati</taxon>
        <taxon>Pseudomonadota</taxon>
        <taxon>Gammaproteobacteria</taxon>
        <taxon>Lysobacterales</taxon>
        <taxon>Lysobacteraceae</taxon>
        <taxon>Marilutibacter</taxon>
    </lineage>
</organism>
<dbReference type="Gene3D" id="3.30.559.10">
    <property type="entry name" value="Chloramphenicol acetyltransferase-like domain"/>
    <property type="match status" value="1"/>
</dbReference>
<dbReference type="Gene3D" id="1.10.1200.10">
    <property type="entry name" value="ACP-like"/>
    <property type="match status" value="1"/>
</dbReference>
<keyword evidence="2" id="KW-0596">Phosphopantetheine</keyword>
<proteinExistence type="predicted"/>
<evidence type="ECO:0000313" key="6">
    <source>
        <dbReference type="Proteomes" id="UP000523196"/>
    </source>
</evidence>
<dbReference type="SMART" id="SM00823">
    <property type="entry name" value="PKS_PP"/>
    <property type="match status" value="1"/>
</dbReference>
<evidence type="ECO:0000256" key="3">
    <source>
        <dbReference type="ARBA" id="ARBA00022553"/>
    </source>
</evidence>
<dbReference type="InterPro" id="IPR045851">
    <property type="entry name" value="AMP-bd_C_sf"/>
</dbReference>
<keyword evidence="3" id="KW-0597">Phosphoprotein</keyword>
<feature type="non-terminal residue" evidence="5">
    <location>
        <position position="1"/>
    </location>
</feature>
<dbReference type="SUPFAM" id="SSF52777">
    <property type="entry name" value="CoA-dependent acyltransferases"/>
    <property type="match status" value="2"/>
</dbReference>
<protein>
    <submittedName>
        <fullName evidence="5">Amino acid adenylation domain-containing protein</fullName>
    </submittedName>
</protein>
<reference evidence="5 6" key="1">
    <citation type="submission" date="2020-08" db="EMBL/GenBank/DDBJ databases">
        <authorList>
            <person name="Xu S."/>
            <person name="Li A."/>
        </authorList>
    </citation>
    <scope>NUCLEOTIDE SEQUENCE [LARGE SCALE GENOMIC DNA]</scope>
    <source>
        <strain evidence="5 6">119BY6-57</strain>
    </source>
</reference>
<dbReference type="InterPro" id="IPR020806">
    <property type="entry name" value="PKS_PP-bd"/>
</dbReference>
<evidence type="ECO:0000259" key="4">
    <source>
        <dbReference type="PROSITE" id="PS50075"/>
    </source>
</evidence>
<dbReference type="InterPro" id="IPR025110">
    <property type="entry name" value="AMP-bd_C"/>
</dbReference>
<dbReference type="GO" id="GO:0003824">
    <property type="term" value="F:catalytic activity"/>
    <property type="evidence" value="ECO:0007669"/>
    <property type="project" value="InterPro"/>
</dbReference>
<name>A0A7W3Y7P5_9GAMM</name>
<dbReference type="InterPro" id="IPR020845">
    <property type="entry name" value="AMP-binding_CS"/>
</dbReference>
<dbReference type="AlphaFoldDB" id="A0A7W3Y7P5"/>
<accession>A0A7W3Y7P5</accession>
<comment type="cofactor">
    <cofactor evidence="1">
        <name>pantetheine 4'-phosphate</name>
        <dbReference type="ChEBI" id="CHEBI:47942"/>
    </cofactor>
</comment>
<keyword evidence="6" id="KW-1185">Reference proteome</keyword>
<dbReference type="GO" id="GO:0031177">
    <property type="term" value="F:phosphopantetheine binding"/>
    <property type="evidence" value="ECO:0007669"/>
    <property type="project" value="InterPro"/>
</dbReference>
<dbReference type="EMBL" id="JACHTF010000031">
    <property type="protein sequence ID" value="MBB1062176.1"/>
    <property type="molecule type" value="Genomic_DNA"/>
</dbReference>
<dbReference type="Gene3D" id="3.30.559.30">
    <property type="entry name" value="Nonribosomal peptide synthetase, condensation domain"/>
    <property type="match status" value="1"/>
</dbReference>
<dbReference type="FunFam" id="3.40.50.980:FF:000002">
    <property type="entry name" value="Enterobactin synthetase component F"/>
    <property type="match status" value="1"/>
</dbReference>
<dbReference type="SUPFAM" id="SSF56801">
    <property type="entry name" value="Acetyl-CoA synthetase-like"/>
    <property type="match status" value="1"/>
</dbReference>
<dbReference type="Pfam" id="PF00501">
    <property type="entry name" value="AMP-binding"/>
    <property type="match status" value="1"/>
</dbReference>
<dbReference type="InterPro" id="IPR010071">
    <property type="entry name" value="AA_adenyl_dom"/>
</dbReference>
<feature type="domain" description="Carrier" evidence="4">
    <location>
        <begin position="838"/>
        <end position="913"/>
    </location>
</feature>
<dbReference type="Proteomes" id="UP000523196">
    <property type="component" value="Unassembled WGS sequence"/>
</dbReference>
<dbReference type="FunFam" id="3.40.50.12780:FF:000012">
    <property type="entry name" value="Non-ribosomal peptide synthetase"/>
    <property type="match status" value="1"/>
</dbReference>
<sequence>WTQHHILLDGWCLPLVYRDVMRLYYASMEGREAALPAPVPYERYIGWLQSREEAQARAHWRAVLGDVEAPTPLAIDRLGGDGEGYREQVLVLGAGPTQALQALAKSRHTTVNTLVQWAWGYVLHRYSGEGSVVFGATISGRTAPVAGIEEMVGLFINTIPVRVDYAASEPLEAGIARLHREFQQGNEHGYLSLPEIQRQSGVAPGTALFDSILAFENYPLDAMSDLGSVDESTRIRMEATGNDEQTNYALTLNVMLGEALEVKAGFRAERLAAAAVVQVLRHLGRVLEQLPAAVGEGARIDLVDEDEAGGLLAQGRVRRHHRDLPRVHERFQAQARAHPDAIALAHGDERMSYGELNRRANRVAHRLRRSGVGADDRVGLCVERGFEMLIGVIGILKAGAGYVPLDPAYPAERLAFMLQDCRPKAVLTQAGLLASGVLPDTGATEVVSLDDAGLAGEADTDPADVRVDDASLAYVIYTSGSTGKPKGVMVEHRQLNRLFASTRETFGFDHEDVWTLFHSFAFDFSVWEMWGALLHGGRLVIVPAPLARDPEGMWGLLEREGVTVLNQTPSAFRALQAAQPPDTSHRLRAVVFGGEALELSSLLPWFERNGDATRMVNMYGITETTVHVTCREIDMEDARRARGSLIGQPLDDLALYVLDESMRPCPLGVRGELYVGGDGVARGYLDREALTAERFVEATSFEGGRLYRTGDLARWLPGGELEYLGRNDFQVKIRGYRIELGEVEARLAACEGVRESVVLALDDPSGGKRLVAYVVMDGVDGRGVASLREAMSRDLAAHMLPSAFVELQAMPLTPNGKLDRKALPAPDRGAAASREYEAPADEVEQAVADAWQALLGVERVGRHDNFFELGGHSLLAVRMLGDLRTRFGMEMDIRDVFEKTTVSALAAYIAERRSLVALKDALAFDVVDQDEEFTEL</sequence>